<accession>A0A226X1Y0</accession>
<dbReference type="AlphaFoldDB" id="A0A226X1Y0"/>
<name>A0A226X1Y0_CABSO</name>
<dbReference type="EMBL" id="MTHB01000108">
    <property type="protein sequence ID" value="OXC77434.1"/>
    <property type="molecule type" value="Genomic_DNA"/>
</dbReference>
<comment type="caution">
    <text evidence="1">The sequence shown here is derived from an EMBL/GenBank/DDBJ whole genome shotgun (WGS) entry which is preliminary data.</text>
</comment>
<evidence type="ECO:0000313" key="1">
    <source>
        <dbReference type="EMBL" id="OXC77434.1"/>
    </source>
</evidence>
<sequence>MVLVGEAVMRRLDRGEWDEADFRKMMDGVLSRAADRALFDLD</sequence>
<protein>
    <submittedName>
        <fullName evidence="1">Uncharacterized protein</fullName>
    </submittedName>
</protein>
<organism evidence="1 2">
    <name type="scientific">Caballeronia sordidicola</name>
    <name type="common">Burkholderia sordidicola</name>
    <dbReference type="NCBI Taxonomy" id="196367"/>
    <lineage>
        <taxon>Bacteria</taxon>
        <taxon>Pseudomonadati</taxon>
        <taxon>Pseudomonadota</taxon>
        <taxon>Betaproteobacteria</taxon>
        <taxon>Burkholderiales</taxon>
        <taxon>Burkholderiaceae</taxon>
        <taxon>Caballeronia</taxon>
    </lineage>
</organism>
<gene>
    <name evidence="1" type="ORF">BSU04_16885</name>
</gene>
<reference evidence="2" key="1">
    <citation type="submission" date="2017-01" db="EMBL/GenBank/DDBJ databases">
        <title>Genome Analysis of Deinococcus marmoris KOPRI26562.</title>
        <authorList>
            <person name="Kim J.H."/>
            <person name="Oh H.-M."/>
        </authorList>
    </citation>
    <scope>NUCLEOTIDE SEQUENCE [LARGE SCALE GENOMIC DNA]</scope>
    <source>
        <strain evidence="2">PAMC 26633</strain>
    </source>
</reference>
<dbReference type="Proteomes" id="UP000214720">
    <property type="component" value="Unassembled WGS sequence"/>
</dbReference>
<evidence type="ECO:0000313" key="2">
    <source>
        <dbReference type="Proteomes" id="UP000214720"/>
    </source>
</evidence>
<proteinExistence type="predicted"/>